<evidence type="ECO:0000313" key="2">
    <source>
        <dbReference type="EMBL" id="KIM48521.1"/>
    </source>
</evidence>
<dbReference type="Proteomes" id="UP000053424">
    <property type="component" value="Unassembled WGS sequence"/>
</dbReference>
<accession>A0A0C3CXG9</accession>
<dbReference type="HOGENOM" id="CLU_2184284_0_0_1"/>
<proteinExistence type="predicted"/>
<keyword evidence="3" id="KW-1185">Reference proteome</keyword>
<dbReference type="AlphaFoldDB" id="A0A0C3CXG9"/>
<gene>
    <name evidence="2" type="ORF">M413DRAFT_80460</name>
</gene>
<evidence type="ECO:0000256" key="1">
    <source>
        <dbReference type="SAM" id="MobiDB-lite"/>
    </source>
</evidence>
<reference evidence="2 3" key="1">
    <citation type="submission" date="2014-04" db="EMBL/GenBank/DDBJ databases">
        <authorList>
            <consortium name="DOE Joint Genome Institute"/>
            <person name="Kuo A."/>
            <person name="Gay G."/>
            <person name="Dore J."/>
            <person name="Kohler A."/>
            <person name="Nagy L.G."/>
            <person name="Floudas D."/>
            <person name="Copeland A."/>
            <person name="Barry K.W."/>
            <person name="Cichocki N."/>
            <person name="Veneault-Fourrey C."/>
            <person name="LaButti K."/>
            <person name="Lindquist E.A."/>
            <person name="Lipzen A."/>
            <person name="Lundell T."/>
            <person name="Morin E."/>
            <person name="Murat C."/>
            <person name="Sun H."/>
            <person name="Tunlid A."/>
            <person name="Henrissat B."/>
            <person name="Grigoriev I.V."/>
            <person name="Hibbett D.S."/>
            <person name="Martin F."/>
            <person name="Nordberg H.P."/>
            <person name="Cantor M.N."/>
            <person name="Hua S.X."/>
        </authorList>
    </citation>
    <scope>NUCLEOTIDE SEQUENCE [LARGE SCALE GENOMIC DNA]</scope>
    <source>
        <strain evidence="3">h7</strain>
    </source>
</reference>
<name>A0A0C3CXG9_HEBCY</name>
<sequence length="109" mass="12162">MFFRISSRGDLTTSNSSPLGVQVFSFSKRPDTYSSPPSPSANGERRMFSGSLKMCAGIAVSYRPRRRLHPLNSRQIFSEYLGIIKSPKIYQSIPNGMSPSHRPLLPRTA</sequence>
<protein>
    <submittedName>
        <fullName evidence="2">Uncharacterized protein</fullName>
    </submittedName>
</protein>
<dbReference type="EMBL" id="KN831768">
    <property type="protein sequence ID" value="KIM48521.1"/>
    <property type="molecule type" value="Genomic_DNA"/>
</dbReference>
<organism evidence="2 3">
    <name type="scientific">Hebeloma cylindrosporum</name>
    <dbReference type="NCBI Taxonomy" id="76867"/>
    <lineage>
        <taxon>Eukaryota</taxon>
        <taxon>Fungi</taxon>
        <taxon>Dikarya</taxon>
        <taxon>Basidiomycota</taxon>
        <taxon>Agaricomycotina</taxon>
        <taxon>Agaricomycetes</taxon>
        <taxon>Agaricomycetidae</taxon>
        <taxon>Agaricales</taxon>
        <taxon>Agaricineae</taxon>
        <taxon>Hymenogastraceae</taxon>
        <taxon>Hebeloma</taxon>
    </lineage>
</organism>
<reference evidence="3" key="2">
    <citation type="submission" date="2015-01" db="EMBL/GenBank/DDBJ databases">
        <title>Evolutionary Origins and Diversification of the Mycorrhizal Mutualists.</title>
        <authorList>
            <consortium name="DOE Joint Genome Institute"/>
            <consortium name="Mycorrhizal Genomics Consortium"/>
            <person name="Kohler A."/>
            <person name="Kuo A."/>
            <person name="Nagy L.G."/>
            <person name="Floudas D."/>
            <person name="Copeland A."/>
            <person name="Barry K.W."/>
            <person name="Cichocki N."/>
            <person name="Veneault-Fourrey C."/>
            <person name="LaButti K."/>
            <person name="Lindquist E.A."/>
            <person name="Lipzen A."/>
            <person name="Lundell T."/>
            <person name="Morin E."/>
            <person name="Murat C."/>
            <person name="Riley R."/>
            <person name="Ohm R."/>
            <person name="Sun H."/>
            <person name="Tunlid A."/>
            <person name="Henrissat B."/>
            <person name="Grigoriev I.V."/>
            <person name="Hibbett D.S."/>
            <person name="Martin F."/>
        </authorList>
    </citation>
    <scope>NUCLEOTIDE SEQUENCE [LARGE SCALE GENOMIC DNA]</scope>
    <source>
        <strain evidence="3">h7</strain>
    </source>
</reference>
<feature type="region of interest" description="Disordered" evidence="1">
    <location>
        <begin position="27"/>
        <end position="46"/>
    </location>
</feature>
<evidence type="ECO:0000313" key="3">
    <source>
        <dbReference type="Proteomes" id="UP000053424"/>
    </source>
</evidence>